<dbReference type="Pfam" id="PF24926">
    <property type="entry name" value="ACT_ACR9_C"/>
    <property type="match status" value="1"/>
</dbReference>
<dbReference type="STRING" id="337451.A0A443PXH4"/>
<dbReference type="OrthoDB" id="2019824at2759"/>
<dbReference type="PROSITE" id="PS51671">
    <property type="entry name" value="ACT"/>
    <property type="match status" value="1"/>
</dbReference>
<organism evidence="4 5">
    <name type="scientific">Cinnamomum micranthum f. kanehirae</name>
    <dbReference type="NCBI Taxonomy" id="337451"/>
    <lineage>
        <taxon>Eukaryota</taxon>
        <taxon>Viridiplantae</taxon>
        <taxon>Streptophyta</taxon>
        <taxon>Embryophyta</taxon>
        <taxon>Tracheophyta</taxon>
        <taxon>Spermatophyta</taxon>
        <taxon>Magnoliopsida</taxon>
        <taxon>Magnoliidae</taxon>
        <taxon>Laurales</taxon>
        <taxon>Lauraceae</taxon>
        <taxon>Cinnamomum</taxon>
    </lineage>
</organism>
<dbReference type="AlphaFoldDB" id="A0A443PXH4"/>
<evidence type="ECO:0000259" key="3">
    <source>
        <dbReference type="PROSITE" id="PS51671"/>
    </source>
</evidence>
<evidence type="ECO:0000256" key="1">
    <source>
        <dbReference type="ARBA" id="ARBA00022737"/>
    </source>
</evidence>
<dbReference type="SUPFAM" id="SSF55021">
    <property type="entry name" value="ACT-like"/>
    <property type="match status" value="2"/>
</dbReference>
<feature type="domain" description="ACT" evidence="3">
    <location>
        <begin position="110"/>
        <end position="193"/>
    </location>
</feature>
<dbReference type="PANTHER" id="PTHR31096">
    <property type="entry name" value="ACT DOMAIN-CONTAINING PROTEIN ACR4-RELATED"/>
    <property type="match status" value="1"/>
</dbReference>
<dbReference type="InterPro" id="IPR040217">
    <property type="entry name" value="ACR1-12"/>
</dbReference>
<dbReference type="Proteomes" id="UP000283530">
    <property type="component" value="Unassembled WGS sequence"/>
</dbReference>
<dbReference type="InterPro" id="IPR045865">
    <property type="entry name" value="ACT-like_dom_sf"/>
</dbReference>
<gene>
    <name evidence="4" type="ORF">CKAN_02478800</name>
</gene>
<proteinExistence type="predicted"/>
<dbReference type="EMBL" id="QPKB01000011">
    <property type="protein sequence ID" value="RWR95442.1"/>
    <property type="molecule type" value="Genomic_DNA"/>
</dbReference>
<accession>A0A443PXH4</accession>
<evidence type="ECO:0000313" key="5">
    <source>
        <dbReference type="Proteomes" id="UP000283530"/>
    </source>
</evidence>
<comment type="caution">
    <text evidence="4">The sequence shown here is derived from an EMBL/GenBank/DDBJ whole genome shotgun (WGS) entry which is preliminary data.</text>
</comment>
<evidence type="ECO:0000313" key="4">
    <source>
        <dbReference type="EMBL" id="RWR95442.1"/>
    </source>
</evidence>
<keyword evidence="1 2" id="KW-0677">Repeat</keyword>
<comment type="function">
    <text evidence="2">Binds amino acids.</text>
</comment>
<sequence>MGVANGDDDVVKIEDGRTEGEASMISVNCPDKTGLGCDLCRIILDFGLSITRGDVSTDGKWCFVVFWVIPRFGSRTVRWASLKNRLLSVCPSCSVSFYYQRKPSPSRVYLLKVFCVDRKGLLHDVTQVLSELELTIHRVKVSTTPDSRVMDLFFITDVMERLQTKKRQEETFERLNAVLGESCISCEIQPVGPEYEISQQVSPLPPSAEELFSSELSDNQNNTQALTPDSSRLKRTNINLDNSLSPGHSLLQIQCVDQKGLLYDIMRTLKDCSIQIAYGRFSSNTKGSCEVDLFIQQMDGKKIVDSEKQSALSSRLRMEMLHPLRVIIVNRGPDTELLVANPVELSGKGRPRVFYDVTLALKLLGICIFSAEIGRHSSSDRQWEVYRFLLDETSGVSLANNRARAHIVDRVRRTLMGW</sequence>
<dbReference type="PANTHER" id="PTHR31096:SF65">
    <property type="entry name" value="ACT DOMAIN-CONTAINING PROTEIN ACR9"/>
    <property type="match status" value="1"/>
</dbReference>
<dbReference type="Pfam" id="PF01842">
    <property type="entry name" value="ACT"/>
    <property type="match status" value="1"/>
</dbReference>
<dbReference type="InterPro" id="IPR002912">
    <property type="entry name" value="ACT_dom"/>
</dbReference>
<dbReference type="Gene3D" id="3.30.70.260">
    <property type="match status" value="1"/>
</dbReference>
<dbReference type="InterPro" id="IPR056805">
    <property type="entry name" value="ACT_ACR9/10_C"/>
</dbReference>
<name>A0A443PXH4_9MAGN</name>
<dbReference type="Pfam" id="PF24931">
    <property type="entry name" value="ACT_ACR9_3rd"/>
    <property type="match status" value="1"/>
</dbReference>
<keyword evidence="5" id="KW-1185">Reference proteome</keyword>
<protein>
    <recommendedName>
        <fullName evidence="2">ACT domain-containing protein ACR</fullName>
    </recommendedName>
    <alternativeName>
        <fullName evidence="2">Protein ACT DOMAIN REPEATS</fullName>
    </alternativeName>
</protein>
<evidence type="ECO:0000256" key="2">
    <source>
        <dbReference type="RuleBase" id="RU369043"/>
    </source>
</evidence>
<dbReference type="GO" id="GO:0016597">
    <property type="term" value="F:amino acid binding"/>
    <property type="evidence" value="ECO:0007669"/>
    <property type="project" value="UniProtKB-UniRule"/>
</dbReference>
<reference evidence="4 5" key="1">
    <citation type="journal article" date="2019" name="Nat. Plants">
        <title>Stout camphor tree genome fills gaps in understanding of flowering plant genome evolution.</title>
        <authorList>
            <person name="Chaw S.M."/>
            <person name="Liu Y.C."/>
            <person name="Wu Y.W."/>
            <person name="Wang H.Y."/>
            <person name="Lin C.I."/>
            <person name="Wu C.S."/>
            <person name="Ke H.M."/>
            <person name="Chang L.Y."/>
            <person name="Hsu C.Y."/>
            <person name="Yang H.T."/>
            <person name="Sudianto E."/>
            <person name="Hsu M.H."/>
            <person name="Wu K.P."/>
            <person name="Wang L.N."/>
            <person name="Leebens-Mack J.H."/>
            <person name="Tsai I.J."/>
        </authorList>
    </citation>
    <scope>NUCLEOTIDE SEQUENCE [LARGE SCALE GENOMIC DNA]</scope>
    <source>
        <strain evidence="5">cv. Chaw 1501</strain>
        <tissue evidence="4">Young leaves</tissue>
    </source>
</reference>
<dbReference type="InterPro" id="IPR056816">
    <property type="entry name" value="ACR2/9/10_N"/>
</dbReference>
<dbReference type="Pfam" id="PF24914">
    <property type="entry name" value="ACR10_N"/>
    <property type="match status" value="1"/>
</dbReference>